<dbReference type="PANTHER" id="PTHR34300:SF2">
    <property type="entry name" value="QUEUOSINE PRECURSOR TRANSPORTER-RELATED"/>
    <property type="match status" value="1"/>
</dbReference>
<keyword evidence="2" id="KW-0614">Plasmid</keyword>
<dbReference type="Proteomes" id="UP001177597">
    <property type="component" value="Plasmid paIh4"/>
</dbReference>
<evidence type="ECO:0000313" key="3">
    <source>
        <dbReference type="Proteomes" id="UP001177597"/>
    </source>
</evidence>
<proteinExistence type="predicted"/>
<feature type="transmembrane region" description="Helical" evidence="1">
    <location>
        <begin position="144"/>
        <end position="165"/>
    </location>
</feature>
<accession>A0AA95GBR5</accession>
<feature type="transmembrane region" description="Helical" evidence="1">
    <location>
        <begin position="113"/>
        <end position="132"/>
    </location>
</feature>
<reference evidence="2" key="1">
    <citation type="submission" date="2023-04" db="EMBL/GenBank/DDBJ databases">
        <title>Genome dynamics across the evolutionary transition to endosymbiosis.</title>
        <authorList>
            <person name="Siozios S."/>
            <person name="Nadal-Jimenez P."/>
            <person name="Azagi T."/>
            <person name="Sprong H."/>
            <person name="Frost C.L."/>
            <person name="Parratt S.R."/>
            <person name="Taylor G."/>
            <person name="Brettell L."/>
            <person name="Lew K.C."/>
            <person name="Croft L."/>
            <person name="King K.C."/>
            <person name="Brockhurst M.A."/>
            <person name="Hypsa V."/>
            <person name="Novakova E."/>
            <person name="Darby A.C."/>
            <person name="Hurst G.D.D."/>
        </authorList>
    </citation>
    <scope>NUCLEOTIDE SEQUENCE</scope>
    <source>
        <strain evidence="2">AIh</strain>
        <plasmid evidence="2">paIh4</plasmid>
    </source>
</reference>
<feature type="transmembrane region" description="Helical" evidence="1">
    <location>
        <begin position="38"/>
        <end position="59"/>
    </location>
</feature>
<dbReference type="InterPro" id="IPR003744">
    <property type="entry name" value="YhhQ"/>
</dbReference>
<name>A0AA95GBR5_9GAMM</name>
<keyword evidence="1" id="KW-1133">Transmembrane helix</keyword>
<protein>
    <submittedName>
        <fullName evidence="2">VUT family protein</fullName>
    </submittedName>
</protein>
<feature type="transmembrane region" description="Helical" evidence="1">
    <location>
        <begin position="185"/>
        <end position="203"/>
    </location>
</feature>
<dbReference type="Pfam" id="PF02592">
    <property type="entry name" value="Vut_1"/>
    <property type="match status" value="1"/>
</dbReference>
<keyword evidence="1" id="KW-0812">Transmembrane</keyword>
<sequence length="239" mass="27644">MNRLIYKNDFKLYELFVGLTVTIMITCDTLVYKTFDFYSVKITASGIIFSLCYLLSAVTTEVYGYKLGTRIVWVIVLCQSFFVILVNLCSIYQVDNNHISETYQSLFGDFWRVMLGTWISVPASYFCNGYIISRLKIYFKGRLFLVRYMLSAMIAQGILLITAYPISLSSKYSFFELINIISTTWSYKVIMSTLLLPIGILLARKVKKIEKIDTFDYNISYNPFNVFKQSSENESNTAH</sequence>
<dbReference type="PANTHER" id="PTHR34300">
    <property type="entry name" value="QUEUOSINE PRECURSOR TRANSPORTER-RELATED"/>
    <property type="match status" value="1"/>
</dbReference>
<evidence type="ECO:0000256" key="1">
    <source>
        <dbReference type="SAM" id="Phobius"/>
    </source>
</evidence>
<geneLocation type="plasmid" evidence="2 3">
    <name>paIh4</name>
</geneLocation>
<gene>
    <name evidence="2" type="ORF">QE207_01335</name>
</gene>
<dbReference type="AlphaFoldDB" id="A0AA95GBR5"/>
<dbReference type="EMBL" id="CP123494">
    <property type="protein sequence ID" value="WGL94014.1"/>
    <property type="molecule type" value="Genomic_DNA"/>
</dbReference>
<feature type="transmembrane region" description="Helical" evidence="1">
    <location>
        <begin position="12"/>
        <end position="32"/>
    </location>
</feature>
<dbReference type="RefSeq" id="WP_280628434.1">
    <property type="nucleotide sequence ID" value="NZ_CP123494.1"/>
</dbReference>
<keyword evidence="1" id="KW-0472">Membrane</keyword>
<organism evidence="2 3">
    <name type="scientific">Arsenophonus nasoniae</name>
    <name type="common">son-killer infecting Nasonia vitripennis</name>
    <dbReference type="NCBI Taxonomy" id="638"/>
    <lineage>
        <taxon>Bacteria</taxon>
        <taxon>Pseudomonadati</taxon>
        <taxon>Pseudomonadota</taxon>
        <taxon>Gammaproteobacteria</taxon>
        <taxon>Enterobacterales</taxon>
        <taxon>Morganellaceae</taxon>
        <taxon>Arsenophonus</taxon>
    </lineage>
</organism>
<feature type="transmembrane region" description="Helical" evidence="1">
    <location>
        <begin position="71"/>
        <end position="93"/>
    </location>
</feature>
<evidence type="ECO:0000313" key="2">
    <source>
        <dbReference type="EMBL" id="WGL94014.1"/>
    </source>
</evidence>